<dbReference type="OrthoDB" id="271164at2759"/>
<dbReference type="Proteomes" id="UP000509704">
    <property type="component" value="Chromosome 6"/>
</dbReference>
<dbReference type="GeneID" id="59237815"/>
<evidence type="ECO:0000256" key="2">
    <source>
        <dbReference type="ARBA" id="ARBA00004496"/>
    </source>
</evidence>
<keyword evidence="7" id="KW-0597">Phosphoprotein</keyword>
<evidence type="ECO:0000256" key="7">
    <source>
        <dbReference type="ARBA" id="ARBA00022553"/>
    </source>
</evidence>
<name>A0A7H9B664_ZYGMR</name>
<dbReference type="InterPro" id="IPR035803">
    <property type="entry name" value="BAR_Vps5"/>
</dbReference>
<protein>
    <recommendedName>
        <fullName evidence="13">PX domain-containing protein</fullName>
    </recommendedName>
</protein>
<keyword evidence="10" id="KW-0472">Membrane</keyword>
<keyword evidence="6" id="KW-0963">Cytoplasm</keyword>
<sequence>MDYDEDLSAPVWDELNDHTSSPANEVNSDISKIAASELETVTDDDENTSTNFTGRHETSEYQLGQTSPEEEAKNNYGVQSSSNLLEELAPEREAFSDLNLGTNSNPVSPIKKSGDPLFSGSTYLPLVSGNAEPTVEEEADYTSGTSGQSSSKRKPQRLFNSARVRRRPLLDSTKSVGKSSEEDKISDPLGEFKKENEFQDEPLDDTSSNANNKSLKGDVVDLADGELFKLSPKKHLPSNTEQSSANTQRKTTNEQATTTQDKLVVEFEIEVKDPVKVGELTSMHVEYSVATKSKLLENNFAQVNRRYTDFRWLYRQLQSNHWGTIIPSPPEKQSVGRFKQDFIENRRFQMERMLHKITESPLLQKDPDFLMFLSSPDFSIDSKNREHISGSGASSDSNDLSEIHISDIQLLGPEDAALILKSGGIDTESQKRFMNISFSSPPKYIETDDYFREHWQNAQVLEEQLRQLDKSLEMVDSERNELASVTEEFSKTMESLADLEVTKKNANLLSNFADTQRRIKESLERSSLQESLTLGVTLDEYIRSLASFKAIFNQRARLGQYLVIVEADLMKKESQLEKLHNIFKTKPNSEKVQTAKKEYQILKTRFNNIKKSWQTVGDRIKNEVENYQLEKVHDFRNSIEIFLESAIESQKENIELWETFYQNYL</sequence>
<comment type="subcellular location">
    <subcellularLocation>
        <location evidence="2">Cytoplasm</location>
    </subcellularLocation>
    <subcellularLocation>
        <location evidence="3">Golgi apparatus</location>
    </subcellularLocation>
    <subcellularLocation>
        <location evidence="1">Membrane</location>
        <topology evidence="1">Peripheral membrane protein</topology>
        <orientation evidence="1">Cytoplasmic side</orientation>
    </subcellularLocation>
</comment>
<keyword evidence="8" id="KW-0653">Protein transport</keyword>
<dbReference type="Pfam" id="PF09325">
    <property type="entry name" value="Vps5"/>
    <property type="match status" value="1"/>
</dbReference>
<dbReference type="CDD" id="cd07627">
    <property type="entry name" value="BAR_Vps5p"/>
    <property type="match status" value="1"/>
</dbReference>
<dbReference type="GO" id="GO:0005768">
    <property type="term" value="C:endosome"/>
    <property type="evidence" value="ECO:0007669"/>
    <property type="project" value="TreeGrafter"/>
</dbReference>
<dbReference type="EMBL" id="CP058609">
    <property type="protein sequence ID" value="QLG74057.1"/>
    <property type="molecule type" value="Genomic_DNA"/>
</dbReference>
<dbReference type="GO" id="GO:0015031">
    <property type="term" value="P:protein transport"/>
    <property type="evidence" value="ECO:0007669"/>
    <property type="project" value="UniProtKB-KW"/>
</dbReference>
<evidence type="ECO:0000313" key="14">
    <source>
        <dbReference type="EMBL" id="QLG74057.1"/>
    </source>
</evidence>
<dbReference type="GO" id="GO:0030904">
    <property type="term" value="C:retromer complex"/>
    <property type="evidence" value="ECO:0007669"/>
    <property type="project" value="UniProtKB-ARBA"/>
</dbReference>
<keyword evidence="11" id="KW-0175">Coiled coil</keyword>
<dbReference type="Pfam" id="PF00787">
    <property type="entry name" value="PX"/>
    <property type="match status" value="1"/>
</dbReference>
<evidence type="ECO:0000256" key="6">
    <source>
        <dbReference type="ARBA" id="ARBA00022490"/>
    </source>
</evidence>
<dbReference type="InterPro" id="IPR027267">
    <property type="entry name" value="AH/BAR_dom_sf"/>
</dbReference>
<dbReference type="GO" id="GO:0005829">
    <property type="term" value="C:cytosol"/>
    <property type="evidence" value="ECO:0007669"/>
    <property type="project" value="GOC"/>
</dbReference>
<feature type="region of interest" description="Disordered" evidence="12">
    <location>
        <begin position="230"/>
        <end position="257"/>
    </location>
</feature>
<reference evidence="14 15" key="1">
    <citation type="submission" date="2020-07" db="EMBL/GenBank/DDBJ databases">
        <title>The yeast mating-type switching endonuclease HO is a domesticated member of an unorthodox homing genetic element family.</title>
        <authorList>
            <person name="Coughlan A.Y."/>
            <person name="Lombardi L."/>
            <person name="Braun-Galleani S."/>
            <person name="Martos A.R."/>
            <person name="Galeote V."/>
            <person name="Bigey F."/>
            <person name="Dequin S."/>
            <person name="Byrne K.P."/>
            <person name="Wolfe K.H."/>
        </authorList>
    </citation>
    <scope>NUCLEOTIDE SEQUENCE [LARGE SCALE GENOMIC DNA]</scope>
    <source>
        <strain evidence="14 15">NRRL Y-6702</strain>
    </source>
</reference>
<evidence type="ECO:0000256" key="8">
    <source>
        <dbReference type="ARBA" id="ARBA00022927"/>
    </source>
</evidence>
<feature type="region of interest" description="Disordered" evidence="12">
    <location>
        <begin position="1"/>
        <end position="216"/>
    </location>
</feature>
<evidence type="ECO:0000256" key="3">
    <source>
        <dbReference type="ARBA" id="ARBA00004555"/>
    </source>
</evidence>
<dbReference type="PANTHER" id="PTHR10555:SF170">
    <property type="entry name" value="FI18122P1"/>
    <property type="match status" value="1"/>
</dbReference>
<dbReference type="SMART" id="SM00312">
    <property type="entry name" value="PX"/>
    <property type="match status" value="1"/>
</dbReference>
<evidence type="ECO:0000256" key="1">
    <source>
        <dbReference type="ARBA" id="ARBA00004287"/>
    </source>
</evidence>
<dbReference type="GO" id="GO:0032266">
    <property type="term" value="F:phosphatidylinositol-3-phosphate binding"/>
    <property type="evidence" value="ECO:0007669"/>
    <property type="project" value="UniProtKB-ARBA"/>
</dbReference>
<keyword evidence="9" id="KW-0333">Golgi apparatus</keyword>
<dbReference type="GO" id="GO:0005794">
    <property type="term" value="C:Golgi apparatus"/>
    <property type="evidence" value="ECO:0007669"/>
    <property type="project" value="UniProtKB-SubCell"/>
</dbReference>
<proteinExistence type="inferred from homology"/>
<organism evidence="14 15">
    <name type="scientific">Zygotorulaspora mrakii</name>
    <name type="common">Zygosaccharomyces mrakii</name>
    <dbReference type="NCBI Taxonomy" id="42260"/>
    <lineage>
        <taxon>Eukaryota</taxon>
        <taxon>Fungi</taxon>
        <taxon>Dikarya</taxon>
        <taxon>Ascomycota</taxon>
        <taxon>Saccharomycotina</taxon>
        <taxon>Saccharomycetes</taxon>
        <taxon>Saccharomycetales</taxon>
        <taxon>Saccharomycetaceae</taxon>
        <taxon>Zygotorulaspora</taxon>
    </lineage>
</organism>
<dbReference type="GO" id="GO:0042147">
    <property type="term" value="P:retrograde transport, endosome to Golgi"/>
    <property type="evidence" value="ECO:0007669"/>
    <property type="project" value="TreeGrafter"/>
</dbReference>
<evidence type="ECO:0000256" key="11">
    <source>
        <dbReference type="SAM" id="Coils"/>
    </source>
</evidence>
<dbReference type="PROSITE" id="PS50195">
    <property type="entry name" value="PX"/>
    <property type="match status" value="1"/>
</dbReference>
<feature type="domain" description="PX" evidence="13">
    <location>
        <begin position="265"/>
        <end position="380"/>
    </location>
</feature>
<evidence type="ECO:0000256" key="5">
    <source>
        <dbReference type="ARBA" id="ARBA00022448"/>
    </source>
</evidence>
<keyword evidence="15" id="KW-1185">Reference proteome</keyword>
<comment type="similarity">
    <text evidence="4">Belongs to the sorting nexin family.</text>
</comment>
<dbReference type="InterPro" id="IPR001683">
    <property type="entry name" value="PX_dom"/>
</dbReference>
<feature type="coiled-coil region" evidence="11">
    <location>
        <begin position="458"/>
        <end position="488"/>
    </location>
</feature>
<dbReference type="InterPro" id="IPR015404">
    <property type="entry name" value="Vps5_C"/>
</dbReference>
<dbReference type="SUPFAM" id="SSF64268">
    <property type="entry name" value="PX domain"/>
    <property type="match status" value="1"/>
</dbReference>
<dbReference type="InterPro" id="IPR036871">
    <property type="entry name" value="PX_dom_sf"/>
</dbReference>
<gene>
    <name evidence="14" type="ORF">HG535_0F05690</name>
</gene>
<evidence type="ECO:0000256" key="10">
    <source>
        <dbReference type="ARBA" id="ARBA00023136"/>
    </source>
</evidence>
<dbReference type="GO" id="GO:0045053">
    <property type="term" value="P:protein retention in Golgi apparatus"/>
    <property type="evidence" value="ECO:0007669"/>
    <property type="project" value="TreeGrafter"/>
</dbReference>
<evidence type="ECO:0000256" key="12">
    <source>
        <dbReference type="SAM" id="MobiDB-lite"/>
    </source>
</evidence>
<evidence type="ECO:0000256" key="9">
    <source>
        <dbReference type="ARBA" id="ARBA00023034"/>
    </source>
</evidence>
<dbReference type="FunFam" id="1.20.1270.60:FF:000022">
    <property type="entry name" value="Sorting nexin 3 protein"/>
    <property type="match status" value="1"/>
</dbReference>
<dbReference type="Gene3D" id="1.20.1270.60">
    <property type="entry name" value="Arfaptin homology (AH) domain/BAR domain"/>
    <property type="match status" value="1"/>
</dbReference>
<evidence type="ECO:0000313" key="15">
    <source>
        <dbReference type="Proteomes" id="UP000509704"/>
    </source>
</evidence>
<feature type="compositionally biased region" description="Polar residues" evidence="12">
    <location>
        <begin position="18"/>
        <end position="30"/>
    </location>
</feature>
<feature type="compositionally biased region" description="Polar residues" evidence="12">
    <location>
        <begin position="237"/>
        <end position="257"/>
    </location>
</feature>
<evidence type="ECO:0000259" key="13">
    <source>
        <dbReference type="PROSITE" id="PS50195"/>
    </source>
</evidence>
<dbReference type="KEGG" id="zmk:HG535_0F05690"/>
<dbReference type="PANTHER" id="PTHR10555">
    <property type="entry name" value="SORTING NEXIN"/>
    <property type="match status" value="1"/>
</dbReference>
<dbReference type="RefSeq" id="XP_037145782.1">
    <property type="nucleotide sequence ID" value="XM_037289887.1"/>
</dbReference>
<evidence type="ECO:0000256" key="4">
    <source>
        <dbReference type="ARBA" id="ARBA00010883"/>
    </source>
</evidence>
<feature type="compositionally biased region" description="Basic and acidic residues" evidence="12">
    <location>
        <begin position="179"/>
        <end position="197"/>
    </location>
</feature>
<accession>A0A7H9B664</accession>
<dbReference type="AlphaFoldDB" id="A0A7H9B664"/>
<feature type="compositionally biased region" description="Polar residues" evidence="12">
    <location>
        <begin position="205"/>
        <end position="214"/>
    </location>
</feature>
<dbReference type="Gene3D" id="3.30.1520.10">
    <property type="entry name" value="Phox-like domain"/>
    <property type="match status" value="1"/>
</dbReference>
<keyword evidence="5" id="KW-0813">Transport</keyword>